<feature type="transmembrane region" description="Helical" evidence="6">
    <location>
        <begin position="210"/>
        <end position="227"/>
    </location>
</feature>
<evidence type="ECO:0000313" key="9">
    <source>
        <dbReference type="Proteomes" id="UP000741863"/>
    </source>
</evidence>
<feature type="transmembrane region" description="Helical" evidence="6">
    <location>
        <begin position="239"/>
        <end position="259"/>
    </location>
</feature>
<dbReference type="Proteomes" id="UP000741863">
    <property type="component" value="Unassembled WGS sequence"/>
</dbReference>
<keyword evidence="5 6" id="KW-0472">Membrane</keyword>
<sequence>MRASTINGLLVITIVCISLSAIFVKLSDAPSTIMVMYRMFLGCLILVPFLIKHHQSIFRITRKEWLALFFAGFFLSAHFGLWFESLNHTTVASSTLILALQPAIALIGGLIFFKEKIKLSTVFTLSIAFIGVVIVGGGNVGLGQGALLGNFLSLLSVFSVVFYLLIGQRNVTSINHWVYSFIVFFIAGATMAVLNVVGNVPLTGYTTHDWLIFILLAIFPTGAHIIYNMLLNYVSTTTVSMSTLGEPIGASLLAIVVLGEMLTPVELSGGILIIVGIYLFLRNQSRTDQVLEDQLKTLNSET</sequence>
<evidence type="ECO:0000256" key="1">
    <source>
        <dbReference type="ARBA" id="ARBA00004127"/>
    </source>
</evidence>
<feature type="transmembrane region" description="Helical" evidence="6">
    <location>
        <begin position="7"/>
        <end position="26"/>
    </location>
</feature>
<gene>
    <name evidence="8" type="ORF">JOD17_002201</name>
</gene>
<comment type="caution">
    <text evidence="8">The sequence shown here is derived from an EMBL/GenBank/DDBJ whole genome shotgun (WGS) entry which is preliminary data.</text>
</comment>
<evidence type="ECO:0000256" key="5">
    <source>
        <dbReference type="ARBA" id="ARBA00023136"/>
    </source>
</evidence>
<keyword evidence="9" id="KW-1185">Reference proteome</keyword>
<feature type="domain" description="EamA" evidence="7">
    <location>
        <begin position="148"/>
        <end position="281"/>
    </location>
</feature>
<dbReference type="SUPFAM" id="SSF103481">
    <property type="entry name" value="Multidrug resistance efflux transporter EmrE"/>
    <property type="match status" value="2"/>
</dbReference>
<evidence type="ECO:0000256" key="3">
    <source>
        <dbReference type="ARBA" id="ARBA00022692"/>
    </source>
</evidence>
<feature type="transmembrane region" description="Helical" evidence="6">
    <location>
        <begin position="95"/>
        <end position="113"/>
    </location>
</feature>
<name>A0ABS2PCS4_9BACL</name>
<feature type="transmembrane region" description="Helical" evidence="6">
    <location>
        <begin position="178"/>
        <end position="198"/>
    </location>
</feature>
<feature type="transmembrane region" description="Helical" evidence="6">
    <location>
        <begin position="265"/>
        <end position="281"/>
    </location>
</feature>
<dbReference type="InterPro" id="IPR050638">
    <property type="entry name" value="AA-Vitamin_Transporters"/>
</dbReference>
<dbReference type="InterPro" id="IPR000620">
    <property type="entry name" value="EamA_dom"/>
</dbReference>
<keyword evidence="4 6" id="KW-1133">Transmembrane helix</keyword>
<feature type="transmembrane region" description="Helical" evidence="6">
    <location>
        <begin position="120"/>
        <end position="140"/>
    </location>
</feature>
<evidence type="ECO:0000256" key="2">
    <source>
        <dbReference type="ARBA" id="ARBA00007362"/>
    </source>
</evidence>
<feature type="transmembrane region" description="Helical" evidence="6">
    <location>
        <begin position="65"/>
        <end position="83"/>
    </location>
</feature>
<evidence type="ECO:0000259" key="7">
    <source>
        <dbReference type="Pfam" id="PF00892"/>
    </source>
</evidence>
<evidence type="ECO:0000256" key="4">
    <source>
        <dbReference type="ARBA" id="ARBA00022989"/>
    </source>
</evidence>
<dbReference type="PANTHER" id="PTHR32322">
    <property type="entry name" value="INNER MEMBRANE TRANSPORTER"/>
    <property type="match status" value="1"/>
</dbReference>
<feature type="transmembrane region" description="Helical" evidence="6">
    <location>
        <begin position="146"/>
        <end position="166"/>
    </location>
</feature>
<protein>
    <submittedName>
        <fullName evidence="8">Drug/metabolite transporter (DMT)-like permease</fullName>
    </submittedName>
</protein>
<dbReference type="InterPro" id="IPR037185">
    <property type="entry name" value="EmrE-like"/>
</dbReference>
<accession>A0ABS2PCS4</accession>
<dbReference type="EMBL" id="JAFBEC010000006">
    <property type="protein sequence ID" value="MBM7633107.1"/>
    <property type="molecule type" value="Genomic_DNA"/>
</dbReference>
<evidence type="ECO:0000313" key="8">
    <source>
        <dbReference type="EMBL" id="MBM7633107.1"/>
    </source>
</evidence>
<proteinExistence type="inferred from homology"/>
<feature type="domain" description="EamA" evidence="7">
    <location>
        <begin position="9"/>
        <end position="135"/>
    </location>
</feature>
<dbReference type="RefSeq" id="WP_204697657.1">
    <property type="nucleotide sequence ID" value="NZ_JAFBEC010000006.1"/>
</dbReference>
<dbReference type="Pfam" id="PF00892">
    <property type="entry name" value="EamA"/>
    <property type="match status" value="2"/>
</dbReference>
<keyword evidence="3 6" id="KW-0812">Transmembrane</keyword>
<organism evidence="8 9">
    <name type="scientific">Geomicrobium sediminis</name>
    <dbReference type="NCBI Taxonomy" id="1347788"/>
    <lineage>
        <taxon>Bacteria</taxon>
        <taxon>Bacillati</taxon>
        <taxon>Bacillota</taxon>
        <taxon>Bacilli</taxon>
        <taxon>Bacillales</taxon>
        <taxon>Geomicrobium</taxon>
    </lineage>
</organism>
<dbReference type="PANTHER" id="PTHR32322:SF2">
    <property type="entry name" value="EAMA DOMAIN-CONTAINING PROTEIN"/>
    <property type="match status" value="1"/>
</dbReference>
<evidence type="ECO:0000256" key="6">
    <source>
        <dbReference type="SAM" id="Phobius"/>
    </source>
</evidence>
<comment type="similarity">
    <text evidence="2">Belongs to the EamA transporter family.</text>
</comment>
<comment type="subcellular location">
    <subcellularLocation>
        <location evidence="1">Endomembrane system</location>
        <topology evidence="1">Multi-pass membrane protein</topology>
    </subcellularLocation>
</comment>
<reference evidence="8 9" key="1">
    <citation type="submission" date="2021-01" db="EMBL/GenBank/DDBJ databases">
        <title>Genomic Encyclopedia of Type Strains, Phase IV (KMG-IV): sequencing the most valuable type-strain genomes for metagenomic binning, comparative biology and taxonomic classification.</title>
        <authorList>
            <person name="Goeker M."/>
        </authorList>
    </citation>
    <scope>NUCLEOTIDE SEQUENCE [LARGE SCALE GENOMIC DNA]</scope>
    <source>
        <strain evidence="8 9">DSM 25540</strain>
    </source>
</reference>
<feature type="transmembrane region" description="Helical" evidence="6">
    <location>
        <begin position="32"/>
        <end position="53"/>
    </location>
</feature>